<dbReference type="Gene3D" id="3.20.20.100">
    <property type="entry name" value="NADP-dependent oxidoreductase domain"/>
    <property type="match status" value="1"/>
</dbReference>
<feature type="domain" description="NADP-dependent oxidoreductase" evidence="1">
    <location>
        <begin position="6"/>
        <end position="169"/>
    </location>
</feature>
<evidence type="ECO:0000313" key="2">
    <source>
        <dbReference type="EMBL" id="KHJ87343.1"/>
    </source>
</evidence>
<dbReference type="SUPFAM" id="SSF51430">
    <property type="entry name" value="NAD(P)-linked oxidoreductase"/>
    <property type="match status" value="1"/>
</dbReference>
<dbReference type="GO" id="GO:0016491">
    <property type="term" value="F:oxidoreductase activity"/>
    <property type="evidence" value="ECO:0007669"/>
    <property type="project" value="InterPro"/>
</dbReference>
<feature type="non-terminal residue" evidence="2">
    <location>
        <position position="1"/>
    </location>
</feature>
<dbReference type="InterPro" id="IPR020471">
    <property type="entry name" value="AKR"/>
</dbReference>
<dbReference type="EMBL" id="KN557968">
    <property type="protein sequence ID" value="KHJ87343.1"/>
    <property type="molecule type" value="Genomic_DNA"/>
</dbReference>
<dbReference type="Pfam" id="PF00248">
    <property type="entry name" value="Aldo_ket_red"/>
    <property type="match status" value="1"/>
</dbReference>
<evidence type="ECO:0000313" key="3">
    <source>
        <dbReference type="Proteomes" id="UP000053660"/>
    </source>
</evidence>
<dbReference type="PANTHER" id="PTHR11732">
    <property type="entry name" value="ALDO/KETO REDUCTASE"/>
    <property type="match status" value="1"/>
</dbReference>
<reference evidence="2 3" key="1">
    <citation type="submission" date="2014-03" db="EMBL/GenBank/DDBJ databases">
        <title>Draft genome of the hookworm Oesophagostomum dentatum.</title>
        <authorList>
            <person name="Mitreva M."/>
        </authorList>
    </citation>
    <scope>NUCLEOTIDE SEQUENCE [LARGE SCALE GENOMIC DNA]</scope>
    <source>
        <strain evidence="2 3">OD-Hann</strain>
    </source>
</reference>
<dbReference type="Proteomes" id="UP000053660">
    <property type="component" value="Unassembled WGS sequence"/>
</dbReference>
<evidence type="ECO:0000259" key="1">
    <source>
        <dbReference type="Pfam" id="PF00248"/>
    </source>
</evidence>
<dbReference type="AlphaFoldDB" id="A0A0B1SPT4"/>
<dbReference type="PRINTS" id="PR00069">
    <property type="entry name" value="ALDKETRDTASE"/>
</dbReference>
<protein>
    <submittedName>
        <fullName evidence="2">Oxidoreductase, aldo/keto reductase family protein</fullName>
    </submittedName>
</protein>
<name>A0A0B1SPT4_OESDE</name>
<dbReference type="OrthoDB" id="416253at2759"/>
<dbReference type="PROSITE" id="PS00798">
    <property type="entry name" value="ALDOKETO_REDUCTASE_1"/>
    <property type="match status" value="1"/>
</dbReference>
<dbReference type="InterPro" id="IPR023210">
    <property type="entry name" value="NADP_OxRdtase_dom"/>
</dbReference>
<keyword evidence="3" id="KW-1185">Reference proteome</keyword>
<accession>A0A0B1SPT4</accession>
<proteinExistence type="predicted"/>
<gene>
    <name evidence="2" type="ORF">OESDEN_12885</name>
</gene>
<sequence length="243" mass="27781">LLNFQSTNETELTDVLNAALDYGYRLIDTAYFYENEAIIGKILKDYFKTGKLKREDVFITTKLPPSAHAPEDVEKCVDIQLKALQVDYIDLYLIHSPMAFQKDNSSGRDFWYKEIPLMIDHLDTWRALEKLHDAGKLKAIGLSNFNATQLQNVYDHARIKPANLQVTVAPRSAVSYCKAIFICRLVELFTSEVLTRNSSELRVLFENKNLMANSFLVLKEREVSFSPKAFSVQSCISVQAKKE</sequence>
<dbReference type="InterPro" id="IPR036812">
    <property type="entry name" value="NAD(P)_OxRdtase_dom_sf"/>
</dbReference>
<dbReference type="InterPro" id="IPR018170">
    <property type="entry name" value="Aldo/ket_reductase_CS"/>
</dbReference>
<organism evidence="2 3">
    <name type="scientific">Oesophagostomum dentatum</name>
    <name type="common">Nodular worm</name>
    <dbReference type="NCBI Taxonomy" id="61180"/>
    <lineage>
        <taxon>Eukaryota</taxon>
        <taxon>Metazoa</taxon>
        <taxon>Ecdysozoa</taxon>
        <taxon>Nematoda</taxon>
        <taxon>Chromadorea</taxon>
        <taxon>Rhabditida</taxon>
        <taxon>Rhabditina</taxon>
        <taxon>Rhabditomorpha</taxon>
        <taxon>Strongyloidea</taxon>
        <taxon>Strongylidae</taxon>
        <taxon>Oesophagostomum</taxon>
    </lineage>
</organism>